<dbReference type="SUPFAM" id="SSF58104">
    <property type="entry name" value="Methyl-accepting chemotaxis protein (MCP) signaling domain"/>
    <property type="match status" value="1"/>
</dbReference>
<feature type="compositionally biased region" description="Low complexity" evidence="5">
    <location>
        <begin position="640"/>
        <end position="659"/>
    </location>
</feature>
<evidence type="ECO:0000256" key="3">
    <source>
        <dbReference type="ARBA" id="ARBA00029447"/>
    </source>
</evidence>
<dbReference type="Proteomes" id="UP000285575">
    <property type="component" value="Unassembled WGS sequence"/>
</dbReference>
<evidence type="ECO:0000256" key="1">
    <source>
        <dbReference type="ARBA" id="ARBA00004370"/>
    </source>
</evidence>
<comment type="subcellular location">
    <subcellularLocation>
        <location evidence="1">Membrane</location>
    </subcellularLocation>
</comment>
<feature type="domain" description="HAMP" evidence="8">
    <location>
        <begin position="299"/>
        <end position="351"/>
    </location>
</feature>
<dbReference type="GO" id="GO:0005886">
    <property type="term" value="C:plasma membrane"/>
    <property type="evidence" value="ECO:0007669"/>
    <property type="project" value="TreeGrafter"/>
</dbReference>
<dbReference type="GO" id="GO:0006935">
    <property type="term" value="P:chemotaxis"/>
    <property type="evidence" value="ECO:0007669"/>
    <property type="project" value="InterPro"/>
</dbReference>
<dbReference type="InterPro" id="IPR003660">
    <property type="entry name" value="HAMP_dom"/>
</dbReference>
<dbReference type="PANTHER" id="PTHR43531">
    <property type="entry name" value="PROTEIN ICFG"/>
    <property type="match status" value="1"/>
</dbReference>
<dbReference type="InterPro" id="IPR004089">
    <property type="entry name" value="MCPsignal_dom"/>
</dbReference>
<keyword evidence="4" id="KW-0807">Transducer</keyword>
<evidence type="ECO:0000313" key="9">
    <source>
        <dbReference type="EMBL" id="RVU49328.1"/>
    </source>
</evidence>
<evidence type="ECO:0000259" key="7">
    <source>
        <dbReference type="PROSITE" id="PS50111"/>
    </source>
</evidence>
<keyword evidence="6" id="KW-0812">Transmembrane</keyword>
<feature type="transmembrane region" description="Helical" evidence="6">
    <location>
        <begin position="132"/>
        <end position="152"/>
    </location>
</feature>
<dbReference type="Pfam" id="PF00015">
    <property type="entry name" value="MCPsignal"/>
    <property type="match status" value="1"/>
</dbReference>
<evidence type="ECO:0000313" key="10">
    <source>
        <dbReference type="Proteomes" id="UP000285575"/>
    </source>
</evidence>
<evidence type="ECO:0000256" key="6">
    <source>
        <dbReference type="SAM" id="Phobius"/>
    </source>
</evidence>
<keyword evidence="6" id="KW-0472">Membrane</keyword>
<feature type="compositionally biased region" description="Pro residues" evidence="5">
    <location>
        <begin position="660"/>
        <end position="674"/>
    </location>
</feature>
<proteinExistence type="inferred from homology"/>
<dbReference type="FunFam" id="1.10.287.950:FF:000001">
    <property type="entry name" value="Methyl-accepting chemotaxis sensory transducer"/>
    <property type="match status" value="1"/>
</dbReference>
<dbReference type="CDD" id="cd11386">
    <property type="entry name" value="MCP_signal"/>
    <property type="match status" value="1"/>
</dbReference>
<dbReference type="GO" id="GO:0007165">
    <property type="term" value="P:signal transduction"/>
    <property type="evidence" value="ECO:0007669"/>
    <property type="project" value="UniProtKB-KW"/>
</dbReference>
<keyword evidence="6" id="KW-1133">Transmembrane helix</keyword>
<feature type="transmembrane region" description="Helical" evidence="6">
    <location>
        <begin position="277"/>
        <end position="298"/>
    </location>
</feature>
<dbReference type="InterPro" id="IPR004090">
    <property type="entry name" value="Chemotax_Me-accpt_rcpt"/>
</dbReference>
<dbReference type="InterPro" id="IPR051310">
    <property type="entry name" value="MCP_chemotaxis"/>
</dbReference>
<accession>A0A437RRC8</accession>
<dbReference type="SMART" id="SM00283">
    <property type="entry name" value="MA"/>
    <property type="match status" value="1"/>
</dbReference>
<dbReference type="Gene3D" id="1.10.287.950">
    <property type="entry name" value="Methyl-accepting chemotaxis protein"/>
    <property type="match status" value="1"/>
</dbReference>
<organism evidence="9 10">
    <name type="scientific">Rubrivivax rivuli</name>
    <dbReference type="NCBI Taxonomy" id="1862385"/>
    <lineage>
        <taxon>Bacteria</taxon>
        <taxon>Pseudomonadati</taxon>
        <taxon>Pseudomonadota</taxon>
        <taxon>Betaproteobacteria</taxon>
        <taxon>Burkholderiales</taxon>
        <taxon>Sphaerotilaceae</taxon>
        <taxon>Rubrivivax</taxon>
    </lineage>
</organism>
<gene>
    <name evidence="9" type="ORF">EOE66_01780</name>
</gene>
<dbReference type="PROSITE" id="PS50885">
    <property type="entry name" value="HAMP"/>
    <property type="match status" value="1"/>
</dbReference>
<dbReference type="AlphaFoldDB" id="A0A437RRC8"/>
<dbReference type="CDD" id="cd06225">
    <property type="entry name" value="HAMP"/>
    <property type="match status" value="1"/>
</dbReference>
<dbReference type="OrthoDB" id="9763018at2"/>
<comment type="caution">
    <text evidence="9">The sequence shown here is derived from an EMBL/GenBank/DDBJ whole genome shotgun (WGS) entry which is preliminary data.</text>
</comment>
<dbReference type="GO" id="GO:0004888">
    <property type="term" value="F:transmembrane signaling receptor activity"/>
    <property type="evidence" value="ECO:0007669"/>
    <property type="project" value="InterPro"/>
</dbReference>
<dbReference type="SMART" id="SM00304">
    <property type="entry name" value="HAMP"/>
    <property type="match status" value="1"/>
</dbReference>
<evidence type="ECO:0000256" key="2">
    <source>
        <dbReference type="ARBA" id="ARBA00022481"/>
    </source>
</evidence>
<dbReference type="PROSITE" id="PS50111">
    <property type="entry name" value="CHEMOTAXIS_TRANSDUC_2"/>
    <property type="match status" value="1"/>
</dbReference>
<keyword evidence="2" id="KW-0488">Methylation</keyword>
<dbReference type="EMBL" id="SACR01000001">
    <property type="protein sequence ID" value="RVU49328.1"/>
    <property type="molecule type" value="Genomic_DNA"/>
</dbReference>
<keyword evidence="10" id="KW-1185">Reference proteome</keyword>
<sequence>MAPLPAPGEPGPHAVESLTWGWWLGTHDPRGGSSQPAPCAPCSLTLWLSASLAWWLEDRPPPGLIDLAAAGLEPGAALKPRWPAADMACSARVRRRASLGLVLPSRQRASLPDVWRLPMSFQRRGLTLVTQMWIPVVVLVATIAVAAASSLARSLSQIASSGELMVKQETKLTLLTGAQDLAALHAALAASGEAAGKQDAAQRLNALTEQLRPLMQDDEERRALERLAPLVAAHVSQPSSSSLAAVREAAAAALKLEQQRSAALREHMGQLRLNNNYLTIAIMVVLSLAMAGGTWHLIRTIIHPLLRLADRATAIGAGNLGTPIEVNRGDELGQLQQALADMRDGLADMVRQAHQGADSVQTAAAEIAGGNLDLSQRTETTAAHVQQTHSALSELGVAVRHSAQSAATANQLAQSASAVALRGGEVVGQVVSTMEQINSSSRKIADIIGVIDGIAFQTNILALNAAVEAARAGEQGRGFAVVAGEVRSLASRSAEAAREIKSLIGASVERVDAGTRLVSDAGSTMGELVAQVNRVSDIIGEISASTAEQSQHLNGVAQSMEQLDQMSQSNAALVEEGAAAAESLKEQAVKLHQLVRRYRVDVSAEPARTAAVLPPALPVKAAAPALSVQASVSPVPTKAATAPRASLAPAPAPAALKTPAPAPAKAPAPSPAPAPALAGGDDGDWETF</sequence>
<evidence type="ECO:0000259" key="8">
    <source>
        <dbReference type="PROSITE" id="PS50885"/>
    </source>
</evidence>
<reference evidence="9 10" key="1">
    <citation type="submission" date="2019-01" db="EMBL/GenBank/DDBJ databases">
        <authorList>
            <person name="Chen W.-M."/>
        </authorList>
    </citation>
    <scope>NUCLEOTIDE SEQUENCE [LARGE SCALE GENOMIC DNA]</scope>
    <source>
        <strain evidence="9 10">KYPY4</strain>
    </source>
</reference>
<protein>
    <submittedName>
        <fullName evidence="9">HAMP domain-containing protein</fullName>
    </submittedName>
</protein>
<feature type="domain" description="Methyl-accepting transducer" evidence="7">
    <location>
        <begin position="356"/>
        <end position="585"/>
    </location>
</feature>
<evidence type="ECO:0000256" key="5">
    <source>
        <dbReference type="SAM" id="MobiDB-lite"/>
    </source>
</evidence>
<feature type="region of interest" description="Disordered" evidence="5">
    <location>
        <begin position="640"/>
        <end position="688"/>
    </location>
</feature>
<comment type="similarity">
    <text evidence="3">Belongs to the methyl-accepting chemotaxis (MCP) protein family.</text>
</comment>
<dbReference type="Pfam" id="PF00672">
    <property type="entry name" value="HAMP"/>
    <property type="match status" value="1"/>
</dbReference>
<evidence type="ECO:0000256" key="4">
    <source>
        <dbReference type="PROSITE-ProRule" id="PRU00284"/>
    </source>
</evidence>
<name>A0A437RRC8_9BURK</name>
<dbReference type="PANTHER" id="PTHR43531:SF14">
    <property type="entry name" value="METHYL-ACCEPTING CHEMOTAXIS PROTEIN I-RELATED"/>
    <property type="match status" value="1"/>
</dbReference>
<dbReference type="PRINTS" id="PR00260">
    <property type="entry name" value="CHEMTRNSDUCR"/>
</dbReference>